<dbReference type="InParanoid" id="A9UQP5"/>
<dbReference type="InterPro" id="IPR051944">
    <property type="entry name" value="BEACH_domain_protein"/>
</dbReference>
<gene>
    <name evidence="11" type="ORF">MONBRDRAFT_13989</name>
</gene>
<dbReference type="PROSITE" id="PS50082">
    <property type="entry name" value="WD_REPEATS_2"/>
    <property type="match status" value="3"/>
</dbReference>
<evidence type="ECO:0000256" key="3">
    <source>
        <dbReference type="ARBA" id="ARBA00022723"/>
    </source>
</evidence>
<dbReference type="eggNOG" id="KOG1786">
    <property type="taxonomic scope" value="Eukaryota"/>
</dbReference>
<keyword evidence="2 8" id="KW-0853">WD repeat</keyword>
<proteinExistence type="predicted"/>
<dbReference type="SMART" id="SM01026">
    <property type="entry name" value="Beach"/>
    <property type="match status" value="1"/>
</dbReference>
<evidence type="ECO:0000256" key="5">
    <source>
        <dbReference type="ARBA" id="ARBA00022771"/>
    </source>
</evidence>
<dbReference type="RefSeq" id="XP_001742397.1">
    <property type="nucleotide sequence ID" value="XM_001742345.1"/>
</dbReference>
<dbReference type="PROSITE" id="PS00678">
    <property type="entry name" value="WD_REPEATS_1"/>
    <property type="match status" value="1"/>
</dbReference>
<dbReference type="InterPro" id="IPR001680">
    <property type="entry name" value="WD40_rpt"/>
</dbReference>
<dbReference type="InterPro" id="IPR015943">
    <property type="entry name" value="WD40/YVTN_repeat-like_dom_sf"/>
</dbReference>
<dbReference type="PANTHER" id="PTHR46108:SF4">
    <property type="entry name" value="BLUE CHEESE"/>
    <property type="match status" value="1"/>
</dbReference>
<comment type="subcellular location">
    <subcellularLocation>
        <location evidence="1">Early endosome</location>
    </subcellularLocation>
</comment>
<dbReference type="Proteomes" id="UP000001357">
    <property type="component" value="Unassembled WGS sequence"/>
</dbReference>
<keyword evidence="12" id="KW-1185">Reference proteome</keyword>
<evidence type="ECO:0008006" key="13">
    <source>
        <dbReference type="Google" id="ProtNLM"/>
    </source>
</evidence>
<keyword evidence="3" id="KW-0479">Metal-binding</keyword>
<dbReference type="GO" id="GO:0005769">
    <property type="term" value="C:early endosome"/>
    <property type="evidence" value="ECO:0007669"/>
    <property type="project" value="UniProtKB-SubCell"/>
</dbReference>
<reference evidence="11 12" key="1">
    <citation type="journal article" date="2008" name="Nature">
        <title>The genome of the choanoflagellate Monosiga brevicollis and the origin of metazoans.</title>
        <authorList>
            <consortium name="JGI Sequencing"/>
            <person name="King N."/>
            <person name="Westbrook M.J."/>
            <person name="Young S.L."/>
            <person name="Kuo A."/>
            <person name="Abedin M."/>
            <person name="Chapman J."/>
            <person name="Fairclough S."/>
            <person name="Hellsten U."/>
            <person name="Isogai Y."/>
            <person name="Letunic I."/>
            <person name="Marr M."/>
            <person name="Pincus D."/>
            <person name="Putnam N."/>
            <person name="Rokas A."/>
            <person name="Wright K.J."/>
            <person name="Zuzow R."/>
            <person name="Dirks W."/>
            <person name="Good M."/>
            <person name="Goodstein D."/>
            <person name="Lemons D."/>
            <person name="Li W."/>
            <person name="Lyons J.B."/>
            <person name="Morris A."/>
            <person name="Nichols S."/>
            <person name="Richter D.J."/>
            <person name="Salamov A."/>
            <person name="Bork P."/>
            <person name="Lim W.A."/>
            <person name="Manning G."/>
            <person name="Miller W.T."/>
            <person name="McGinnis W."/>
            <person name="Shapiro H."/>
            <person name="Tjian R."/>
            <person name="Grigoriev I.V."/>
            <person name="Rokhsar D."/>
        </authorList>
    </citation>
    <scope>NUCLEOTIDE SEQUENCE [LARGE SCALE GENOMIC DNA]</scope>
    <source>
        <strain evidence="12">MX1 / ATCC 50154</strain>
    </source>
</reference>
<protein>
    <recommendedName>
        <fullName evidence="13">WD repeat and FYVE domain-containing protein 3</fullName>
    </recommendedName>
</protein>
<dbReference type="FunFam" id="1.10.1540.10:FF:000002">
    <property type="entry name" value="WD repeat and FYVE domain containing 3"/>
    <property type="match status" value="1"/>
</dbReference>
<dbReference type="OMA" id="KDWDDPQ"/>
<dbReference type="InterPro" id="IPR000409">
    <property type="entry name" value="BEACH_dom"/>
</dbReference>
<feature type="domain" description="BEACH" evidence="10">
    <location>
        <begin position="1"/>
        <end position="268"/>
    </location>
</feature>
<evidence type="ECO:0000256" key="7">
    <source>
        <dbReference type="PROSITE-ProRule" id="PRU00091"/>
    </source>
</evidence>
<dbReference type="GO" id="GO:0008270">
    <property type="term" value="F:zinc ion binding"/>
    <property type="evidence" value="ECO:0007669"/>
    <property type="project" value="UniProtKB-KW"/>
</dbReference>
<dbReference type="Pfam" id="PF01363">
    <property type="entry name" value="FYVE"/>
    <property type="match status" value="1"/>
</dbReference>
<dbReference type="SUPFAM" id="SSF81837">
    <property type="entry name" value="BEACH domain"/>
    <property type="match status" value="1"/>
</dbReference>
<organism evidence="11 12">
    <name type="scientific">Monosiga brevicollis</name>
    <name type="common">Choanoflagellate</name>
    <dbReference type="NCBI Taxonomy" id="81824"/>
    <lineage>
        <taxon>Eukaryota</taxon>
        <taxon>Choanoflagellata</taxon>
        <taxon>Craspedida</taxon>
        <taxon>Salpingoecidae</taxon>
        <taxon>Monosiga</taxon>
    </lineage>
</organism>
<dbReference type="Pfam" id="PF02138">
    <property type="entry name" value="Beach"/>
    <property type="match status" value="1"/>
</dbReference>
<name>A9UQP5_MONBE</name>
<evidence type="ECO:0000256" key="4">
    <source>
        <dbReference type="ARBA" id="ARBA00022737"/>
    </source>
</evidence>
<evidence type="ECO:0000256" key="6">
    <source>
        <dbReference type="ARBA" id="ARBA00022833"/>
    </source>
</evidence>
<dbReference type="EMBL" id="CH991543">
    <property type="protein sequence ID" value="EDQ92635.1"/>
    <property type="molecule type" value="Genomic_DNA"/>
</dbReference>
<dbReference type="AlphaFoldDB" id="A9UQP5"/>
<dbReference type="InterPro" id="IPR036322">
    <property type="entry name" value="WD40_repeat_dom_sf"/>
</dbReference>
<dbReference type="PROSITE" id="PS50178">
    <property type="entry name" value="ZF_FYVE"/>
    <property type="match status" value="1"/>
</dbReference>
<dbReference type="PANTHER" id="PTHR46108">
    <property type="entry name" value="BLUE CHEESE"/>
    <property type="match status" value="1"/>
</dbReference>
<feature type="repeat" description="WD" evidence="8">
    <location>
        <begin position="404"/>
        <end position="445"/>
    </location>
</feature>
<evidence type="ECO:0000313" key="12">
    <source>
        <dbReference type="Proteomes" id="UP000001357"/>
    </source>
</evidence>
<evidence type="ECO:0000259" key="9">
    <source>
        <dbReference type="PROSITE" id="PS50178"/>
    </source>
</evidence>
<dbReference type="SUPFAM" id="SSF57903">
    <property type="entry name" value="FYVE/PHD zinc finger"/>
    <property type="match status" value="1"/>
</dbReference>
<sequence length="721" mass="79497">MSLNTLAGRTYNDLNQYPVFPFVVANYEAQELDLEDPSNYRDLSKPMGAQSAARAESFRQRFEAWDESLDADTPAFHYGTHYSSAAAVATFLVRLEPFAEFFLQMQGGHFDHPDRMFHSIGESWLSASAKSNADVKELIPEFFCLPEFLVNCNRFDLGIKQSGEPLDHVLLPPWAKGDPHHFVRVHRAALESDLVSAHLHEWIDLIFGYKQRGPEAVAALNVFHHLTYEGSVDIDAIQDPVQRRATIGIINNFGQTPRQLFKKPHPNKKTMYRQTVGHSVKATAALAGMVVSAHPIKVINAPVGQLALDETGRLAVCAFGQVLLPSSYTRCLDFTQELGSIVSFDLVSERTDSTVFYEGLHQCAITCVVAPSSREICTGGEDGTIRMWQLSRDKTPRLELQETLTGHVGPVTCLACNAAYHTLASGSEDGTCILWDMARRNYLRQLRGHDGSVVDIAINNHTADIVVVTSTAIYLWSLNGTLLARSIVAAINNPILCCTLSEVCEYSLEDLIITGHEDGRIRMWDLHYTPVEVDVEVAEELPQLHETMGTGQVPLDLPLGGVHGQPQFVAMGDSEEPALAVVWTRHLRARVALPLEATHAPRQADPSPIVALSVDNSAGKVYTGSDNGHVYSWTLPDVAGQSNDHWADDDAATSCMECGTKFTLTARRHHCRNCGRVVCHKCSSHSAVIPALHINRPVRVCNSCYAGIRQHAHDMDPDSIA</sequence>
<accession>A9UQP5</accession>
<dbReference type="KEGG" id="mbr:MONBRDRAFT_13989"/>
<feature type="repeat" description="WD" evidence="8">
    <location>
        <begin position="511"/>
        <end position="526"/>
    </location>
</feature>
<dbReference type="InterPro" id="IPR019775">
    <property type="entry name" value="WD40_repeat_CS"/>
</dbReference>
<keyword evidence="6" id="KW-0862">Zinc</keyword>
<dbReference type="SMART" id="SM00064">
    <property type="entry name" value="FYVE"/>
    <property type="match status" value="1"/>
</dbReference>
<dbReference type="Gene3D" id="3.30.40.10">
    <property type="entry name" value="Zinc/RING finger domain, C3HC4 (zinc finger)"/>
    <property type="match status" value="1"/>
</dbReference>
<dbReference type="GeneID" id="5887951"/>
<keyword evidence="5 7" id="KW-0863">Zinc-finger</keyword>
<dbReference type="PROSITE" id="PS50197">
    <property type="entry name" value="BEACH"/>
    <property type="match status" value="1"/>
</dbReference>
<dbReference type="Pfam" id="PF00400">
    <property type="entry name" value="WD40"/>
    <property type="match status" value="2"/>
</dbReference>
<dbReference type="SMART" id="SM00320">
    <property type="entry name" value="WD40"/>
    <property type="match status" value="5"/>
</dbReference>
<dbReference type="InterPro" id="IPR013083">
    <property type="entry name" value="Znf_RING/FYVE/PHD"/>
</dbReference>
<dbReference type="CDD" id="cd06071">
    <property type="entry name" value="Beach"/>
    <property type="match status" value="1"/>
</dbReference>
<dbReference type="Gene3D" id="1.10.1540.10">
    <property type="entry name" value="BEACH domain"/>
    <property type="match status" value="1"/>
</dbReference>
<evidence type="ECO:0000256" key="1">
    <source>
        <dbReference type="ARBA" id="ARBA00004412"/>
    </source>
</evidence>
<evidence type="ECO:0000256" key="2">
    <source>
        <dbReference type="ARBA" id="ARBA00022574"/>
    </source>
</evidence>
<dbReference type="Gene3D" id="2.130.10.10">
    <property type="entry name" value="YVTN repeat-like/Quinoprotein amine dehydrogenase"/>
    <property type="match status" value="1"/>
</dbReference>
<dbReference type="InterPro" id="IPR020472">
    <property type="entry name" value="WD40_PAC1"/>
</dbReference>
<keyword evidence="4" id="KW-0677">Repeat</keyword>
<evidence type="ECO:0000259" key="10">
    <source>
        <dbReference type="PROSITE" id="PS50197"/>
    </source>
</evidence>
<dbReference type="InterPro" id="IPR017455">
    <property type="entry name" value="Znf_FYVE-rel"/>
</dbReference>
<dbReference type="SUPFAM" id="SSF50978">
    <property type="entry name" value="WD40 repeat-like"/>
    <property type="match status" value="1"/>
</dbReference>
<dbReference type="PROSITE" id="PS50294">
    <property type="entry name" value="WD_REPEATS_REGION"/>
    <property type="match status" value="1"/>
</dbReference>
<dbReference type="InterPro" id="IPR000306">
    <property type="entry name" value="Znf_FYVE"/>
</dbReference>
<evidence type="ECO:0000256" key="8">
    <source>
        <dbReference type="PROSITE-ProRule" id="PRU00221"/>
    </source>
</evidence>
<dbReference type="PRINTS" id="PR00320">
    <property type="entry name" value="GPROTEINBRPT"/>
</dbReference>
<evidence type="ECO:0000313" key="11">
    <source>
        <dbReference type="EMBL" id="EDQ92635.1"/>
    </source>
</evidence>
<dbReference type="InterPro" id="IPR011011">
    <property type="entry name" value="Znf_FYVE_PHD"/>
</dbReference>
<feature type="repeat" description="WD" evidence="8">
    <location>
        <begin position="371"/>
        <end position="398"/>
    </location>
</feature>
<feature type="domain" description="FYVE-type" evidence="9">
    <location>
        <begin position="649"/>
        <end position="709"/>
    </location>
</feature>
<dbReference type="InterPro" id="IPR036372">
    <property type="entry name" value="BEACH_dom_sf"/>
</dbReference>